<protein>
    <submittedName>
        <fullName evidence="2">Uncharacterized protein</fullName>
    </submittedName>
</protein>
<keyword evidence="1" id="KW-0472">Membrane</keyword>
<name>A0AAW2GRY5_9HYME</name>
<sequence>MEPSVGKSSFTNAFRAEKNKPRGRRDKISRLNGRYVGRDIRLAILKSFWTSISPVRPYHLSSRLILDDIRGRCVYSRFFFFFFLTNYVRHLVKFLNVFAAYISTRVIIYYRDKRNNEDRRNEV</sequence>
<gene>
    <name evidence="2" type="ORF">PUN28_001938</name>
</gene>
<dbReference type="AlphaFoldDB" id="A0AAW2GRY5"/>
<dbReference type="EMBL" id="JADYXP020000002">
    <property type="protein sequence ID" value="KAL0129999.1"/>
    <property type="molecule type" value="Genomic_DNA"/>
</dbReference>
<evidence type="ECO:0000256" key="1">
    <source>
        <dbReference type="SAM" id="Phobius"/>
    </source>
</evidence>
<evidence type="ECO:0000313" key="2">
    <source>
        <dbReference type="EMBL" id="KAL0129999.1"/>
    </source>
</evidence>
<evidence type="ECO:0000313" key="3">
    <source>
        <dbReference type="Proteomes" id="UP001430953"/>
    </source>
</evidence>
<feature type="transmembrane region" description="Helical" evidence="1">
    <location>
        <begin position="94"/>
        <end position="110"/>
    </location>
</feature>
<keyword evidence="1" id="KW-0812">Transmembrane</keyword>
<dbReference type="Proteomes" id="UP001430953">
    <property type="component" value="Unassembled WGS sequence"/>
</dbReference>
<proteinExistence type="predicted"/>
<comment type="caution">
    <text evidence="2">The sequence shown here is derived from an EMBL/GenBank/DDBJ whole genome shotgun (WGS) entry which is preliminary data.</text>
</comment>
<organism evidence="2 3">
    <name type="scientific">Cardiocondyla obscurior</name>
    <dbReference type="NCBI Taxonomy" id="286306"/>
    <lineage>
        <taxon>Eukaryota</taxon>
        <taxon>Metazoa</taxon>
        <taxon>Ecdysozoa</taxon>
        <taxon>Arthropoda</taxon>
        <taxon>Hexapoda</taxon>
        <taxon>Insecta</taxon>
        <taxon>Pterygota</taxon>
        <taxon>Neoptera</taxon>
        <taxon>Endopterygota</taxon>
        <taxon>Hymenoptera</taxon>
        <taxon>Apocrita</taxon>
        <taxon>Aculeata</taxon>
        <taxon>Formicoidea</taxon>
        <taxon>Formicidae</taxon>
        <taxon>Myrmicinae</taxon>
        <taxon>Cardiocondyla</taxon>
    </lineage>
</organism>
<reference evidence="2 3" key="1">
    <citation type="submission" date="2023-03" db="EMBL/GenBank/DDBJ databases">
        <title>High recombination rates correlate with genetic variation in Cardiocondyla obscurior ants.</title>
        <authorList>
            <person name="Errbii M."/>
        </authorList>
    </citation>
    <scope>NUCLEOTIDE SEQUENCE [LARGE SCALE GENOMIC DNA]</scope>
    <source>
        <strain evidence="2">Alpha-2009</strain>
        <tissue evidence="2">Whole body</tissue>
    </source>
</reference>
<accession>A0AAW2GRY5</accession>
<keyword evidence="3" id="KW-1185">Reference proteome</keyword>
<keyword evidence="1" id="KW-1133">Transmembrane helix</keyword>